<keyword evidence="11" id="KW-0732">Signal</keyword>
<evidence type="ECO:0000313" key="13">
    <source>
        <dbReference type="EMBL" id="GEP98843.1"/>
    </source>
</evidence>
<organism evidence="13 14">
    <name type="scientific">Chitinophaga cymbidii</name>
    <dbReference type="NCBI Taxonomy" id="1096750"/>
    <lineage>
        <taxon>Bacteria</taxon>
        <taxon>Pseudomonadati</taxon>
        <taxon>Bacteroidota</taxon>
        <taxon>Chitinophagia</taxon>
        <taxon>Chitinophagales</taxon>
        <taxon>Chitinophagaceae</taxon>
        <taxon>Chitinophaga</taxon>
    </lineage>
</organism>
<dbReference type="GO" id="GO:0046930">
    <property type="term" value="C:pore complex"/>
    <property type="evidence" value="ECO:0007669"/>
    <property type="project" value="UniProtKB-KW"/>
</dbReference>
<name>A0A512RT21_9BACT</name>
<keyword evidence="3" id="KW-1134">Transmembrane beta strand</keyword>
<dbReference type="GO" id="GO:0006811">
    <property type="term" value="P:monoatomic ion transport"/>
    <property type="evidence" value="ECO:0007669"/>
    <property type="project" value="UniProtKB-KW"/>
</dbReference>
<dbReference type="Gene3D" id="2.40.160.20">
    <property type="match status" value="1"/>
</dbReference>
<dbReference type="RefSeq" id="WP_146867468.1">
    <property type="nucleotide sequence ID" value="NZ_BKAU01000009.1"/>
</dbReference>
<keyword evidence="4" id="KW-0812">Transmembrane</keyword>
<feature type="domain" description="OmpA-like" evidence="12">
    <location>
        <begin position="341"/>
        <end position="454"/>
    </location>
</feature>
<evidence type="ECO:0000256" key="8">
    <source>
        <dbReference type="ARBA" id="ARBA00023237"/>
    </source>
</evidence>
<evidence type="ECO:0000256" key="1">
    <source>
        <dbReference type="ARBA" id="ARBA00004571"/>
    </source>
</evidence>
<dbReference type="GO" id="GO:0009279">
    <property type="term" value="C:cell outer membrane"/>
    <property type="evidence" value="ECO:0007669"/>
    <property type="project" value="UniProtKB-SubCell"/>
</dbReference>
<dbReference type="CDD" id="cd07185">
    <property type="entry name" value="OmpA_C-like"/>
    <property type="match status" value="1"/>
</dbReference>
<dbReference type="SUPFAM" id="SSF103088">
    <property type="entry name" value="OmpA-like"/>
    <property type="match status" value="1"/>
</dbReference>
<dbReference type="Pfam" id="PF00691">
    <property type="entry name" value="OmpA"/>
    <property type="match status" value="1"/>
</dbReference>
<keyword evidence="8" id="KW-0998">Cell outer membrane</keyword>
<evidence type="ECO:0000256" key="5">
    <source>
        <dbReference type="ARBA" id="ARBA00023065"/>
    </source>
</evidence>
<keyword evidence="2" id="KW-0813">Transport</keyword>
<dbReference type="SUPFAM" id="SSF103647">
    <property type="entry name" value="TSP type-3 repeat"/>
    <property type="match status" value="1"/>
</dbReference>
<evidence type="ECO:0000256" key="10">
    <source>
        <dbReference type="SAM" id="Coils"/>
    </source>
</evidence>
<keyword evidence="5" id="KW-0406">Ion transport</keyword>
<dbReference type="InterPro" id="IPR036737">
    <property type="entry name" value="OmpA-like_sf"/>
</dbReference>
<evidence type="ECO:0000259" key="12">
    <source>
        <dbReference type="PROSITE" id="PS51123"/>
    </source>
</evidence>
<evidence type="ECO:0000313" key="14">
    <source>
        <dbReference type="Proteomes" id="UP000321436"/>
    </source>
</evidence>
<gene>
    <name evidence="13" type="ORF">CCY01nite_51030</name>
</gene>
<dbReference type="GO" id="GO:0005509">
    <property type="term" value="F:calcium ion binding"/>
    <property type="evidence" value="ECO:0007669"/>
    <property type="project" value="InterPro"/>
</dbReference>
<evidence type="ECO:0000256" key="7">
    <source>
        <dbReference type="ARBA" id="ARBA00023136"/>
    </source>
</evidence>
<dbReference type="InterPro" id="IPR006664">
    <property type="entry name" value="OMP_bac"/>
</dbReference>
<dbReference type="OrthoDB" id="1522982at2"/>
<dbReference type="PANTHER" id="PTHR30329:SF21">
    <property type="entry name" value="LIPOPROTEIN YIAD-RELATED"/>
    <property type="match status" value="1"/>
</dbReference>
<proteinExistence type="predicted"/>
<evidence type="ECO:0000256" key="9">
    <source>
        <dbReference type="PROSITE-ProRule" id="PRU00473"/>
    </source>
</evidence>
<dbReference type="Proteomes" id="UP000321436">
    <property type="component" value="Unassembled WGS sequence"/>
</dbReference>
<keyword evidence="10" id="KW-0175">Coiled coil</keyword>
<feature type="signal peptide" evidence="11">
    <location>
        <begin position="1"/>
        <end position="22"/>
    </location>
</feature>
<dbReference type="InterPro" id="IPR028974">
    <property type="entry name" value="TSP_type-3_rpt"/>
</dbReference>
<protein>
    <recommendedName>
        <fullName evidence="12">OmpA-like domain-containing protein</fullName>
    </recommendedName>
</protein>
<dbReference type="PRINTS" id="PR01023">
    <property type="entry name" value="NAFLGMOTY"/>
</dbReference>
<dbReference type="Gene3D" id="3.30.1330.60">
    <property type="entry name" value="OmpA-like domain"/>
    <property type="match status" value="1"/>
</dbReference>
<accession>A0A512RT21</accession>
<sequence>MKRTTIRWVICMLTTLPIAALAQTQPDTETAAPSTSSGGLFGGSKNFRTWSIGVNGGVLVPSVFAGGSNDFSKWQLNYGYGAYVKWQLLHFMSLRADYVGGKLKADNSRELGNGEAPNSPYSSFETSLKWSGSLNAVFNLATINWLHKKSMAQLYVSLGGGLAGYSPEITTAGGITTEYKPSGVIKEFYVPIGAGVKFKLSESLNLDLGYTMHYLDGDNLDGYNKAPSKDKYAYGYAGLEFPLGSKAKPQLAWHNPPAVMYDDLVAQRDQLRLELDAEKENNAKLAASVAKLQADSDDDGVSDLFDKCPGTAKGDKVDGSGCPLPKPDTVKPVQVIITDEDRRLVRDAIANLEFATGKSDIKPSSYPSLDKVADLLKRKNLSLKLAGHTDNVGSNNNNMILSKQRAESVKSYLTGKGVNPSRIEATGYGETQPIATNKTAAGRQQNRRVEFTIY</sequence>
<dbReference type="AlphaFoldDB" id="A0A512RT21"/>
<comment type="subcellular location">
    <subcellularLocation>
        <location evidence="1">Cell outer membrane</location>
        <topology evidence="1">Multi-pass membrane protein</topology>
    </subcellularLocation>
</comment>
<evidence type="ECO:0000256" key="6">
    <source>
        <dbReference type="ARBA" id="ARBA00023114"/>
    </source>
</evidence>
<reference evidence="13 14" key="1">
    <citation type="submission" date="2019-07" db="EMBL/GenBank/DDBJ databases">
        <title>Whole genome shotgun sequence of Chitinophaga cymbidii NBRC 109752.</title>
        <authorList>
            <person name="Hosoyama A."/>
            <person name="Uohara A."/>
            <person name="Ohji S."/>
            <person name="Ichikawa N."/>
        </authorList>
    </citation>
    <scope>NUCLEOTIDE SEQUENCE [LARGE SCALE GENOMIC DNA]</scope>
    <source>
        <strain evidence="13 14">NBRC 109752</strain>
    </source>
</reference>
<dbReference type="InterPro" id="IPR050330">
    <property type="entry name" value="Bact_OuterMem_StrucFunc"/>
</dbReference>
<evidence type="ECO:0000256" key="11">
    <source>
        <dbReference type="SAM" id="SignalP"/>
    </source>
</evidence>
<dbReference type="GO" id="GO:0015288">
    <property type="term" value="F:porin activity"/>
    <property type="evidence" value="ECO:0007669"/>
    <property type="project" value="UniProtKB-KW"/>
</dbReference>
<feature type="coiled-coil region" evidence="10">
    <location>
        <begin position="261"/>
        <end position="295"/>
    </location>
</feature>
<dbReference type="InterPro" id="IPR006665">
    <property type="entry name" value="OmpA-like"/>
</dbReference>
<feature type="chain" id="PRO_5021731136" description="OmpA-like domain-containing protein" evidence="11">
    <location>
        <begin position="23"/>
        <end position="454"/>
    </location>
</feature>
<dbReference type="EMBL" id="BKAU01000009">
    <property type="protein sequence ID" value="GEP98843.1"/>
    <property type="molecule type" value="Genomic_DNA"/>
</dbReference>
<dbReference type="PANTHER" id="PTHR30329">
    <property type="entry name" value="STATOR ELEMENT OF FLAGELLAR MOTOR COMPLEX"/>
    <property type="match status" value="1"/>
</dbReference>
<dbReference type="SUPFAM" id="SSF56925">
    <property type="entry name" value="OMPA-like"/>
    <property type="match status" value="1"/>
</dbReference>
<keyword evidence="7 9" id="KW-0472">Membrane</keyword>
<keyword evidence="6" id="KW-0626">Porin</keyword>
<comment type="caution">
    <text evidence="13">The sequence shown here is derived from an EMBL/GenBank/DDBJ whole genome shotgun (WGS) entry which is preliminary data.</text>
</comment>
<dbReference type="PROSITE" id="PS51123">
    <property type="entry name" value="OMPA_2"/>
    <property type="match status" value="1"/>
</dbReference>
<dbReference type="PRINTS" id="PR01021">
    <property type="entry name" value="OMPADOMAIN"/>
</dbReference>
<keyword evidence="14" id="KW-1185">Reference proteome</keyword>
<dbReference type="InterPro" id="IPR011250">
    <property type="entry name" value="OMP/PagP_B-barrel"/>
</dbReference>
<evidence type="ECO:0000256" key="2">
    <source>
        <dbReference type="ARBA" id="ARBA00022448"/>
    </source>
</evidence>
<evidence type="ECO:0000256" key="3">
    <source>
        <dbReference type="ARBA" id="ARBA00022452"/>
    </source>
</evidence>
<evidence type="ECO:0000256" key="4">
    <source>
        <dbReference type="ARBA" id="ARBA00022692"/>
    </source>
</evidence>